<protein>
    <submittedName>
        <fullName evidence="2">Uncharacterized protein LOC107495516 isoform X2</fullName>
    </submittedName>
</protein>
<dbReference type="SUPFAM" id="SSF50249">
    <property type="entry name" value="Nucleic acid-binding proteins"/>
    <property type="match status" value="1"/>
</dbReference>
<gene>
    <name evidence="2" type="primary">LOC107495516</name>
</gene>
<keyword evidence="1" id="KW-1185">Reference proteome</keyword>
<dbReference type="InterPro" id="IPR012340">
    <property type="entry name" value="NA-bd_OB-fold"/>
</dbReference>
<sequence>MGKGKIRCTLWEDFATKLVKHIEEQPTSEYILIIQFAKFNLFKGAMGISNTNHNSILYINADFQEVKDFRKSVIMAAVPCANQLSQIAADPAYSIEDDLINNSIYKPISELKASIEGAAKFLGISASDLRLAQLTRGGVNEEYPIDLNSFRGKKFLFKVSVKMEDINSFQPCKVIVMKLTDEISLITKFLGKHDVYQPNLALEHSELLSLQTASTDTPKGASSPSVEALVDNSNDAFLTPKRNIISGGWSKQLIDLYPDSANGSSSKCRSSKMAFPALIKSTKISLDRFSIKIYGGLMIKLKYHSIFPSINVAYNYGFVLCPLMK</sequence>
<evidence type="ECO:0000313" key="2">
    <source>
        <dbReference type="RefSeq" id="XP_052107354.1"/>
    </source>
</evidence>
<dbReference type="RefSeq" id="XP_052107354.1">
    <property type="nucleotide sequence ID" value="XM_052251394.1"/>
</dbReference>
<dbReference type="Proteomes" id="UP000515211">
    <property type="component" value="Chromosome 6"/>
</dbReference>
<proteinExistence type="predicted"/>
<name>A0A9C6TFG7_ARADU</name>
<organism evidence="1 2">
    <name type="scientific">Arachis duranensis</name>
    <name type="common">Wild peanut</name>
    <dbReference type="NCBI Taxonomy" id="130453"/>
    <lineage>
        <taxon>Eukaryota</taxon>
        <taxon>Viridiplantae</taxon>
        <taxon>Streptophyta</taxon>
        <taxon>Embryophyta</taxon>
        <taxon>Tracheophyta</taxon>
        <taxon>Spermatophyta</taxon>
        <taxon>Magnoliopsida</taxon>
        <taxon>eudicotyledons</taxon>
        <taxon>Gunneridae</taxon>
        <taxon>Pentapetalae</taxon>
        <taxon>rosids</taxon>
        <taxon>fabids</taxon>
        <taxon>Fabales</taxon>
        <taxon>Fabaceae</taxon>
        <taxon>Papilionoideae</taxon>
        <taxon>50 kb inversion clade</taxon>
        <taxon>dalbergioids sensu lato</taxon>
        <taxon>Dalbergieae</taxon>
        <taxon>Pterocarpus clade</taxon>
        <taxon>Arachis</taxon>
    </lineage>
</organism>
<dbReference type="AlphaFoldDB" id="A0A9C6TFG7"/>
<reference evidence="1" key="1">
    <citation type="journal article" date="2016" name="Nat. Genet.">
        <title>The genome sequences of Arachis duranensis and Arachis ipaensis, the diploid ancestors of cultivated peanut.</title>
        <authorList>
            <person name="Bertioli D.J."/>
            <person name="Cannon S.B."/>
            <person name="Froenicke L."/>
            <person name="Huang G."/>
            <person name="Farmer A.D."/>
            <person name="Cannon E.K."/>
            <person name="Liu X."/>
            <person name="Gao D."/>
            <person name="Clevenger J."/>
            <person name="Dash S."/>
            <person name="Ren L."/>
            <person name="Moretzsohn M.C."/>
            <person name="Shirasawa K."/>
            <person name="Huang W."/>
            <person name="Vidigal B."/>
            <person name="Abernathy B."/>
            <person name="Chu Y."/>
            <person name="Niederhuth C.E."/>
            <person name="Umale P."/>
            <person name="Araujo A.C."/>
            <person name="Kozik A."/>
            <person name="Kim K.D."/>
            <person name="Burow M.D."/>
            <person name="Varshney R.K."/>
            <person name="Wang X."/>
            <person name="Zhang X."/>
            <person name="Barkley N."/>
            <person name="Guimaraes P.M."/>
            <person name="Isobe S."/>
            <person name="Guo B."/>
            <person name="Liao B."/>
            <person name="Stalker H.T."/>
            <person name="Schmitz R.J."/>
            <person name="Scheffler B.E."/>
            <person name="Leal-Bertioli S.C."/>
            <person name="Xun X."/>
            <person name="Jackson S.A."/>
            <person name="Michelmore R."/>
            <person name="Ozias-Akins P."/>
        </authorList>
    </citation>
    <scope>NUCLEOTIDE SEQUENCE [LARGE SCALE GENOMIC DNA]</scope>
    <source>
        <strain evidence="1">cv. V14167</strain>
    </source>
</reference>
<evidence type="ECO:0000313" key="1">
    <source>
        <dbReference type="Proteomes" id="UP000515211"/>
    </source>
</evidence>
<dbReference type="Gene3D" id="2.40.50.140">
    <property type="entry name" value="Nucleic acid-binding proteins"/>
    <property type="match status" value="2"/>
</dbReference>
<reference evidence="2" key="2">
    <citation type="submission" date="2025-08" db="UniProtKB">
        <authorList>
            <consortium name="RefSeq"/>
        </authorList>
    </citation>
    <scope>IDENTIFICATION</scope>
    <source>
        <tissue evidence="2">Whole plant</tissue>
    </source>
</reference>
<accession>A0A9C6TFG7</accession>
<dbReference type="GeneID" id="107495516"/>